<dbReference type="InterPro" id="IPR004117">
    <property type="entry name" value="7tm6_olfct_rcpt"/>
</dbReference>
<keyword evidence="6 9" id="KW-0472">Membrane</keyword>
<evidence type="ECO:0000256" key="1">
    <source>
        <dbReference type="ARBA" id="ARBA00004141"/>
    </source>
</evidence>
<keyword evidence="7 9" id="KW-0675">Receptor</keyword>
<feature type="transmembrane region" description="Helical" evidence="9">
    <location>
        <begin position="77"/>
        <end position="99"/>
    </location>
</feature>
<evidence type="ECO:0000256" key="9">
    <source>
        <dbReference type="RuleBase" id="RU351113"/>
    </source>
</evidence>
<sequence length="391" mass="45322">MLDANGKKCFENSLRRTKLFLSLSGIRISATKWPKALEKLFDTYFYYFQVFWLYADVLGEISWLIEGVLNGSSFLELSLAVPCITVSCLATSKSIFLYLNRDVVVKVIDKLREIYPESDETLKYHSNADLSHDKELDIFEDNSNKSDINTDIERDIKNESVDFLNLVVKVQYYICSAVVVAFPLMPVSTMVFIYYSTGVLEYKYVYMVKYFFDPFKMALWPFVYFHQVMSTVIVAMNVFGSDTLFYAACIYIQMHFRILCHHYENAVSASSIQTRLNLKVAIRRHHELIDLVNRVEILYTKSTLFNIVTSSFLICLSGFIITSTQIVNAIYNSLWYDADERVKKSVFLILIRAQKPCKLTACNFADLNLKAFTTILSRSWSYFALLKTMYK</sequence>
<comment type="caution">
    <text evidence="9">Lacks conserved residue(s) required for the propagation of feature annotation.</text>
</comment>
<evidence type="ECO:0000256" key="5">
    <source>
        <dbReference type="ARBA" id="ARBA00022989"/>
    </source>
</evidence>
<proteinExistence type="inferred from homology"/>
<evidence type="ECO:0000256" key="7">
    <source>
        <dbReference type="ARBA" id="ARBA00023170"/>
    </source>
</evidence>
<dbReference type="Proteomes" id="UP001153292">
    <property type="component" value="Chromosome 23"/>
</dbReference>
<evidence type="ECO:0000313" key="10">
    <source>
        <dbReference type="EMBL" id="CAH2987037.1"/>
    </source>
</evidence>
<feature type="transmembrane region" description="Helical" evidence="9">
    <location>
        <begin position="44"/>
        <end position="65"/>
    </location>
</feature>
<keyword evidence="5 9" id="KW-1133">Transmembrane helix</keyword>
<accession>A0ABN8LEG4</accession>
<comment type="similarity">
    <text evidence="9">Belongs to the insect chemoreceptor superfamily. Heteromeric odorant receptor channel (TC 1.A.69) family.</text>
</comment>
<keyword evidence="2 9" id="KW-0716">Sensory transduction</keyword>
<comment type="subcellular location">
    <subcellularLocation>
        <location evidence="9">Cell membrane</location>
        <topology evidence="9">Multi-pass membrane protein</topology>
    </subcellularLocation>
    <subcellularLocation>
        <location evidence="1">Membrane</location>
        <topology evidence="1">Multi-pass membrane protein</topology>
    </subcellularLocation>
</comment>
<name>A0ABN8LEG4_CHISP</name>
<keyword evidence="3 9" id="KW-0812">Transmembrane</keyword>
<evidence type="ECO:0000256" key="3">
    <source>
        <dbReference type="ARBA" id="ARBA00022692"/>
    </source>
</evidence>
<protein>
    <recommendedName>
        <fullName evidence="9">Odorant receptor</fullName>
    </recommendedName>
</protein>
<dbReference type="Pfam" id="PF02949">
    <property type="entry name" value="7tm_6"/>
    <property type="match status" value="2"/>
</dbReference>
<dbReference type="PANTHER" id="PTHR21137:SF44">
    <property type="entry name" value="ODORANT RECEPTOR 13A-RELATED"/>
    <property type="match status" value="1"/>
</dbReference>
<feature type="transmembrane region" description="Helical" evidence="9">
    <location>
        <begin position="172"/>
        <end position="197"/>
    </location>
</feature>
<reference evidence="10" key="1">
    <citation type="submission" date="2021-12" db="EMBL/GenBank/DDBJ databases">
        <authorList>
            <person name="King R."/>
        </authorList>
    </citation>
    <scope>NUCLEOTIDE SEQUENCE</scope>
</reference>
<gene>
    <name evidence="10" type="ORF">CHILSU_LOCUS6694</name>
</gene>
<evidence type="ECO:0000256" key="8">
    <source>
        <dbReference type="ARBA" id="ARBA00023224"/>
    </source>
</evidence>
<dbReference type="EMBL" id="OU963916">
    <property type="protein sequence ID" value="CAH2987037.1"/>
    <property type="molecule type" value="Genomic_DNA"/>
</dbReference>
<keyword evidence="8 9" id="KW-0807">Transducer</keyword>
<keyword evidence="4 9" id="KW-0552">Olfaction</keyword>
<organism evidence="10 11">
    <name type="scientific">Chilo suppressalis</name>
    <name type="common">Asiatic rice borer moth</name>
    <dbReference type="NCBI Taxonomy" id="168631"/>
    <lineage>
        <taxon>Eukaryota</taxon>
        <taxon>Metazoa</taxon>
        <taxon>Ecdysozoa</taxon>
        <taxon>Arthropoda</taxon>
        <taxon>Hexapoda</taxon>
        <taxon>Insecta</taxon>
        <taxon>Pterygota</taxon>
        <taxon>Neoptera</taxon>
        <taxon>Endopterygota</taxon>
        <taxon>Lepidoptera</taxon>
        <taxon>Glossata</taxon>
        <taxon>Ditrysia</taxon>
        <taxon>Pyraloidea</taxon>
        <taxon>Crambidae</taxon>
        <taxon>Crambinae</taxon>
        <taxon>Chilo</taxon>
    </lineage>
</organism>
<keyword evidence="11" id="KW-1185">Reference proteome</keyword>
<evidence type="ECO:0000313" key="11">
    <source>
        <dbReference type="Proteomes" id="UP001153292"/>
    </source>
</evidence>
<feature type="transmembrane region" description="Helical" evidence="9">
    <location>
        <begin position="217"/>
        <end position="239"/>
    </location>
</feature>
<dbReference type="PANTHER" id="PTHR21137">
    <property type="entry name" value="ODORANT RECEPTOR"/>
    <property type="match status" value="1"/>
</dbReference>
<evidence type="ECO:0000256" key="6">
    <source>
        <dbReference type="ARBA" id="ARBA00023136"/>
    </source>
</evidence>
<feature type="transmembrane region" description="Helical" evidence="9">
    <location>
        <begin position="303"/>
        <end position="321"/>
    </location>
</feature>
<evidence type="ECO:0000256" key="2">
    <source>
        <dbReference type="ARBA" id="ARBA00022606"/>
    </source>
</evidence>
<evidence type="ECO:0000256" key="4">
    <source>
        <dbReference type="ARBA" id="ARBA00022725"/>
    </source>
</evidence>